<evidence type="ECO:0000313" key="13">
    <source>
        <dbReference type="EMBL" id="KAJ8706120.1"/>
    </source>
</evidence>
<proteinExistence type="inferred from homology"/>
<evidence type="ECO:0000256" key="3">
    <source>
        <dbReference type="ARBA" id="ARBA00007806"/>
    </source>
</evidence>
<dbReference type="Gene3D" id="3.20.20.80">
    <property type="entry name" value="Glycosidases"/>
    <property type="match status" value="2"/>
</dbReference>
<dbReference type="InterPro" id="IPR000322">
    <property type="entry name" value="Glyco_hydro_31_TIM"/>
</dbReference>
<feature type="domain" description="Glycoside hydrolase family 31 TIM barrel" evidence="10">
    <location>
        <begin position="590"/>
        <end position="928"/>
    </location>
</feature>
<reference evidence="13" key="1">
    <citation type="submission" date="2023-03" db="EMBL/GenBank/DDBJ databases">
        <title>Chromosome-level genomes of two armyworms, Mythimna separata and Mythimna loreyi, provide insights into the biosynthesis and reception of sex pheromones.</title>
        <authorList>
            <person name="Zhao H."/>
        </authorList>
    </citation>
    <scope>NUCLEOTIDE SEQUENCE</scope>
    <source>
        <strain evidence="13">BeijingLab</strain>
        <tissue evidence="13">Pupa</tissue>
    </source>
</reference>
<dbReference type="InterPro" id="IPR025887">
    <property type="entry name" value="Glyco_hydro_31_N_dom"/>
</dbReference>
<dbReference type="GO" id="GO:0006491">
    <property type="term" value="P:N-glycan processing"/>
    <property type="evidence" value="ECO:0007669"/>
    <property type="project" value="TreeGrafter"/>
</dbReference>
<evidence type="ECO:0000256" key="5">
    <source>
        <dbReference type="ARBA" id="ARBA00022801"/>
    </source>
</evidence>
<dbReference type="Proteomes" id="UP001231518">
    <property type="component" value="Chromosome 26"/>
</dbReference>
<dbReference type="InterPro" id="IPR048395">
    <property type="entry name" value="Glyco_hydro_31_C"/>
</dbReference>
<keyword evidence="8" id="KW-0326">Glycosidase</keyword>
<evidence type="ECO:0000256" key="8">
    <source>
        <dbReference type="ARBA" id="ARBA00023295"/>
    </source>
</evidence>
<keyword evidence="5" id="KW-0378">Hydrolase</keyword>
<dbReference type="InterPro" id="IPR013780">
    <property type="entry name" value="Glyco_hydro_b"/>
</dbReference>
<comment type="similarity">
    <text evidence="3">Belongs to the glycosyl hydrolase 31 family.</text>
</comment>
<dbReference type="InterPro" id="IPR011013">
    <property type="entry name" value="Gal_mutarotase_sf_dom"/>
</dbReference>
<protein>
    <recommendedName>
        <fullName evidence="9">Glucosidase II subunit alpha</fullName>
    </recommendedName>
</protein>
<evidence type="ECO:0000259" key="12">
    <source>
        <dbReference type="Pfam" id="PF21365"/>
    </source>
</evidence>
<accession>A0AAD7Y7Z5</accession>
<dbReference type="EMBL" id="JARGEI010000029">
    <property type="protein sequence ID" value="KAJ8706120.1"/>
    <property type="molecule type" value="Genomic_DNA"/>
</dbReference>
<dbReference type="FunFam" id="2.60.40.1180:FF:000023">
    <property type="entry name" value="neutral alpha-glucosidase AB isoform X2"/>
    <property type="match status" value="1"/>
</dbReference>
<organism evidence="13 14">
    <name type="scientific">Mythimna separata</name>
    <name type="common">Oriental armyworm</name>
    <name type="synonym">Pseudaletia separata</name>
    <dbReference type="NCBI Taxonomy" id="271217"/>
    <lineage>
        <taxon>Eukaryota</taxon>
        <taxon>Metazoa</taxon>
        <taxon>Ecdysozoa</taxon>
        <taxon>Arthropoda</taxon>
        <taxon>Hexapoda</taxon>
        <taxon>Insecta</taxon>
        <taxon>Pterygota</taxon>
        <taxon>Neoptera</taxon>
        <taxon>Endopterygota</taxon>
        <taxon>Lepidoptera</taxon>
        <taxon>Glossata</taxon>
        <taxon>Ditrysia</taxon>
        <taxon>Noctuoidea</taxon>
        <taxon>Noctuidae</taxon>
        <taxon>Noctuinae</taxon>
        <taxon>Hadenini</taxon>
        <taxon>Mythimna</taxon>
    </lineage>
</organism>
<dbReference type="AlphaFoldDB" id="A0AAD7Y7Z5"/>
<dbReference type="GO" id="GO:0005783">
    <property type="term" value="C:endoplasmic reticulum"/>
    <property type="evidence" value="ECO:0007669"/>
    <property type="project" value="UniProtKB-SubCell"/>
</dbReference>
<evidence type="ECO:0000256" key="6">
    <source>
        <dbReference type="ARBA" id="ARBA00022824"/>
    </source>
</evidence>
<comment type="pathway">
    <text evidence="2">Glycan metabolism; N-glycan metabolism.</text>
</comment>
<dbReference type="Pfam" id="PF01055">
    <property type="entry name" value="Glyco_hydro_31_2nd"/>
    <property type="match status" value="1"/>
</dbReference>
<dbReference type="GO" id="GO:0090599">
    <property type="term" value="F:alpha-glucosidase activity"/>
    <property type="evidence" value="ECO:0007669"/>
    <property type="project" value="TreeGrafter"/>
</dbReference>
<evidence type="ECO:0000313" key="14">
    <source>
        <dbReference type="Proteomes" id="UP001231518"/>
    </source>
</evidence>
<comment type="caution">
    <text evidence="13">The sequence shown here is derived from an EMBL/GenBank/DDBJ whole genome shotgun (WGS) entry which is preliminary data.</text>
</comment>
<evidence type="ECO:0000256" key="2">
    <source>
        <dbReference type="ARBA" id="ARBA00004833"/>
    </source>
</evidence>
<sequence length="1160" mass="131582">MFGGINLLALGSGVRYINLARMKTLGLLLVATLALNGSFAVDRNNFKTCDQSGFCKRLRGFKPEKSQYSLNLDTVLVHGNVLSAEVNTVDTSTSQRTVLWHYALRLSALVDGTFRVEIDEADPLYPRYRTQLALKDEPKADGLKLLSNENGKLTLANTQGHKVIITAEPLLLEFVNAAGEVAVVLNDNGQLVVEPLRVKKERIDDEDGNLVEVQEEEGTWGENFKSHHDSKPRGNEAVSLDFSFPEADNVYGKFVAPLLCHKQQEEEGTWGENFKSHHDSKPRGNEAVSLDFSFPEADNVYGKFVAPLFCHKQQEEEGTWDENFKSHHDSKPRGNEAVSLDFSFPEADNVYDFSFPEADNVYGKFVAPLFCHKQQEEEGTWGENFKSHHDSKPRGNEAVSLDFSFPEADNVYGKFVYPLLCHKQQEEEGTWGENFKSHHDSKPRGNEAVSLDFSFPEADNVYGIPEHTDKFSLRTTTSGEPYRLFNLDVFEYELDSRMAIYGAVPVMYSHGAKRSAGIFWHNSAETWVDVVNYADSTVVSSLVNLVTGGQKRRVDARFISESGIIDVFVFLGEKPADLFRQYTALTGTAPLPPKFSLAYHQCRWNYNDEDDVRGVDENFDVHDIPADVIWLDIEYTDRKKYFTWDALKFPHPAEMVANLTAKGRKLVTIIDPHIKREAGYFLHEDATELGYYVKDKDGKDYEGWCWPGSSSYLDFFNPVVSKYYAERYQYSNFPGTSKDVHIWNDMNEPSVFNGPEITMPKDCRHYKPPQDGNDGLAAFWEHRHVHNEYGLWNIRATHEGMLQRENSKYRPFILTRSAFSGTQRFAAVWTGDNAAEWGFLAVSVPMCLSLASAGISFCGSDVGGFFKYPEAELMTRWYQAGAFQPFFRAHSHIETKRREPWLYEPATTALLRDATRRRYALIDFWYTLFYEHSIDGLPVMRPLFQEFPAEEDTYTIDDEYLLGNALLVRPVVEPGVSSVKVYLPGAASRTLWYDVDTYHAHHANGYLTFDVTLAKIPVFQRGGTIVPRKERVRRSSALMADDPYTLVVALDINGTAQGSVYIDDGETYEYLNNKHIYAKLAFEPSAMTYSFIDENAHYPTRSWVERIVIAGIKSPPKTAKLSQAGKQTALQMTLHKGNDVLVVRKPAANMAQPWTITFTY</sequence>
<dbReference type="Pfam" id="PF13802">
    <property type="entry name" value="Gal_mutarotas_2"/>
    <property type="match status" value="2"/>
</dbReference>
<feature type="domain" description="Glycoside hydrolase family 31 N-terminal" evidence="11">
    <location>
        <begin position="435"/>
        <end position="529"/>
    </location>
</feature>
<dbReference type="CDD" id="cd06603">
    <property type="entry name" value="GH31_GANC_GANAB_alpha"/>
    <property type="match status" value="1"/>
</dbReference>
<gene>
    <name evidence="13" type="ORF">PYW07_010897</name>
</gene>
<dbReference type="SUPFAM" id="SSF51011">
    <property type="entry name" value="Glycosyl hydrolase domain"/>
    <property type="match status" value="1"/>
</dbReference>
<comment type="subcellular location">
    <subcellularLocation>
        <location evidence="1">Endoplasmic reticulum</location>
    </subcellularLocation>
</comment>
<evidence type="ECO:0000259" key="11">
    <source>
        <dbReference type="Pfam" id="PF13802"/>
    </source>
</evidence>
<dbReference type="Pfam" id="PF21365">
    <property type="entry name" value="Glyco_hydro_31_3rd"/>
    <property type="match status" value="1"/>
</dbReference>
<keyword evidence="4" id="KW-0732">Signal</keyword>
<evidence type="ECO:0000259" key="10">
    <source>
        <dbReference type="Pfam" id="PF01055"/>
    </source>
</evidence>
<feature type="domain" description="Glycoside hydrolase family 31 N-terminal" evidence="11">
    <location>
        <begin position="104"/>
        <end position="252"/>
    </location>
</feature>
<evidence type="ECO:0000256" key="7">
    <source>
        <dbReference type="ARBA" id="ARBA00023180"/>
    </source>
</evidence>
<name>A0AAD7Y7Z5_MYTSE</name>
<dbReference type="PANTHER" id="PTHR22762:SF54">
    <property type="entry name" value="BCDNA.GH04962"/>
    <property type="match status" value="1"/>
</dbReference>
<keyword evidence="6" id="KW-0256">Endoplasmic reticulum</keyword>
<evidence type="ECO:0000256" key="4">
    <source>
        <dbReference type="ARBA" id="ARBA00022729"/>
    </source>
</evidence>
<dbReference type="GO" id="GO:0030246">
    <property type="term" value="F:carbohydrate binding"/>
    <property type="evidence" value="ECO:0007669"/>
    <property type="project" value="InterPro"/>
</dbReference>
<keyword evidence="7" id="KW-0325">Glycoprotein</keyword>
<dbReference type="Gene3D" id="2.60.40.1760">
    <property type="entry name" value="glycosyl hydrolase (family 31)"/>
    <property type="match status" value="2"/>
</dbReference>
<dbReference type="PANTHER" id="PTHR22762">
    <property type="entry name" value="ALPHA-GLUCOSIDASE"/>
    <property type="match status" value="1"/>
</dbReference>
<evidence type="ECO:0000256" key="9">
    <source>
        <dbReference type="ARBA" id="ARBA00042895"/>
    </source>
</evidence>
<dbReference type="GO" id="GO:0005975">
    <property type="term" value="P:carbohydrate metabolic process"/>
    <property type="evidence" value="ECO:0007669"/>
    <property type="project" value="InterPro"/>
</dbReference>
<dbReference type="FunFam" id="3.20.20.80:FF:000039">
    <property type="entry name" value="Glucosidase, alpha neutral C"/>
    <property type="match status" value="1"/>
</dbReference>
<dbReference type="Gene3D" id="2.60.40.1180">
    <property type="entry name" value="Golgi alpha-mannosidase II"/>
    <property type="match status" value="2"/>
</dbReference>
<dbReference type="SUPFAM" id="SSF74650">
    <property type="entry name" value="Galactose mutarotase-like"/>
    <property type="match status" value="1"/>
</dbReference>
<keyword evidence="14" id="KW-1185">Reference proteome</keyword>
<feature type="domain" description="Glycosyl hydrolase family 31 C-terminal" evidence="12">
    <location>
        <begin position="936"/>
        <end position="1026"/>
    </location>
</feature>
<evidence type="ECO:0000256" key="1">
    <source>
        <dbReference type="ARBA" id="ARBA00004240"/>
    </source>
</evidence>
<dbReference type="InterPro" id="IPR017853">
    <property type="entry name" value="GH"/>
</dbReference>
<dbReference type="SUPFAM" id="SSF51445">
    <property type="entry name" value="(Trans)glycosidases"/>
    <property type="match status" value="1"/>
</dbReference>
<dbReference type="CDD" id="cd14752">
    <property type="entry name" value="GH31_N"/>
    <property type="match status" value="1"/>
</dbReference>